<accession>A0A918R187</accession>
<proteinExistence type="predicted"/>
<evidence type="ECO:0000256" key="1">
    <source>
        <dbReference type="SAM" id="Phobius"/>
    </source>
</evidence>
<keyword evidence="1" id="KW-0472">Membrane</keyword>
<gene>
    <name evidence="3" type="ORF">GCM10007028_17000</name>
</gene>
<keyword evidence="1" id="KW-1133">Transmembrane helix</keyword>
<organism evidence="3 4">
    <name type="scientific">Algibacter mikhailovii</name>
    <dbReference type="NCBI Taxonomy" id="425498"/>
    <lineage>
        <taxon>Bacteria</taxon>
        <taxon>Pseudomonadati</taxon>
        <taxon>Bacteroidota</taxon>
        <taxon>Flavobacteriia</taxon>
        <taxon>Flavobacteriales</taxon>
        <taxon>Flavobacteriaceae</taxon>
        <taxon>Algibacter</taxon>
    </lineage>
</organism>
<protein>
    <recommendedName>
        <fullName evidence="2">Signal transduction histidine kinase internal region domain-containing protein</fullName>
    </recommendedName>
</protein>
<keyword evidence="1" id="KW-0812">Transmembrane</keyword>
<feature type="domain" description="Signal transduction histidine kinase internal region" evidence="2">
    <location>
        <begin position="79"/>
        <end position="156"/>
    </location>
</feature>
<keyword evidence="4" id="KW-1185">Reference proteome</keyword>
<feature type="transmembrane region" description="Helical" evidence="1">
    <location>
        <begin position="35"/>
        <end position="55"/>
    </location>
</feature>
<reference evidence="3" key="1">
    <citation type="journal article" date="2014" name="Int. J. Syst. Evol. Microbiol.">
        <title>Complete genome sequence of Corynebacterium casei LMG S-19264T (=DSM 44701T), isolated from a smear-ripened cheese.</title>
        <authorList>
            <consortium name="US DOE Joint Genome Institute (JGI-PGF)"/>
            <person name="Walter F."/>
            <person name="Albersmeier A."/>
            <person name="Kalinowski J."/>
            <person name="Ruckert C."/>
        </authorList>
    </citation>
    <scope>NUCLEOTIDE SEQUENCE</scope>
    <source>
        <strain evidence="3">KCTC 12710</strain>
    </source>
</reference>
<comment type="caution">
    <text evidence="3">The sequence shown here is derived from an EMBL/GenBank/DDBJ whole genome shotgun (WGS) entry which is preliminary data.</text>
</comment>
<feature type="transmembrane region" description="Helical" evidence="1">
    <location>
        <begin position="7"/>
        <end position="29"/>
    </location>
</feature>
<dbReference type="InterPro" id="IPR050640">
    <property type="entry name" value="Bact_2-comp_sensor_kinase"/>
</dbReference>
<sequence length="257" mass="29653">MRILANILLFIIAVHSFIFIDEIVTGQIITDLADTIIHMVYAVIMVIIIFIARIIRLQMAHQVDLAEKEQLKQQSLKNELEALKNQINPHFLFNSLNSLNSLIRDNKQATTFVNKLSFMYRYILQSGSEDLVTLSDELKFLDSYIFLIKTRYRTRFEVSIDIEEQYLNKKLPSLALQLLVENAVKHSEISESNPLLVKVYVEDALVVVENPIKPRTTFVDSTGNGLANLEKRYEILMKKNILINDSNKVFKVKLPLK</sequence>
<dbReference type="InterPro" id="IPR010559">
    <property type="entry name" value="Sig_transdc_His_kin_internal"/>
</dbReference>
<reference evidence="3" key="2">
    <citation type="submission" date="2020-09" db="EMBL/GenBank/DDBJ databases">
        <authorList>
            <person name="Sun Q."/>
            <person name="Kim S."/>
        </authorList>
    </citation>
    <scope>NUCLEOTIDE SEQUENCE</scope>
    <source>
        <strain evidence="3">KCTC 12710</strain>
    </source>
</reference>
<dbReference type="AlphaFoldDB" id="A0A918R187"/>
<dbReference type="PANTHER" id="PTHR34220:SF7">
    <property type="entry name" value="SENSOR HISTIDINE KINASE YPDA"/>
    <property type="match status" value="1"/>
</dbReference>
<evidence type="ECO:0000259" key="2">
    <source>
        <dbReference type="Pfam" id="PF06580"/>
    </source>
</evidence>
<name>A0A918R187_9FLAO</name>
<dbReference type="EMBL" id="BMWZ01000003">
    <property type="protein sequence ID" value="GGZ80008.1"/>
    <property type="molecule type" value="Genomic_DNA"/>
</dbReference>
<dbReference type="GO" id="GO:0016020">
    <property type="term" value="C:membrane"/>
    <property type="evidence" value="ECO:0007669"/>
    <property type="project" value="InterPro"/>
</dbReference>
<dbReference type="SUPFAM" id="SSF55874">
    <property type="entry name" value="ATPase domain of HSP90 chaperone/DNA topoisomerase II/histidine kinase"/>
    <property type="match status" value="1"/>
</dbReference>
<dbReference type="PANTHER" id="PTHR34220">
    <property type="entry name" value="SENSOR HISTIDINE KINASE YPDA"/>
    <property type="match status" value="1"/>
</dbReference>
<evidence type="ECO:0000313" key="4">
    <source>
        <dbReference type="Proteomes" id="UP000636004"/>
    </source>
</evidence>
<evidence type="ECO:0000313" key="3">
    <source>
        <dbReference type="EMBL" id="GGZ80008.1"/>
    </source>
</evidence>
<dbReference type="Pfam" id="PF06580">
    <property type="entry name" value="His_kinase"/>
    <property type="match status" value="1"/>
</dbReference>
<dbReference type="GO" id="GO:0000155">
    <property type="term" value="F:phosphorelay sensor kinase activity"/>
    <property type="evidence" value="ECO:0007669"/>
    <property type="project" value="InterPro"/>
</dbReference>
<dbReference type="InterPro" id="IPR036890">
    <property type="entry name" value="HATPase_C_sf"/>
</dbReference>
<dbReference type="Proteomes" id="UP000636004">
    <property type="component" value="Unassembled WGS sequence"/>
</dbReference>